<evidence type="ECO:0000256" key="2">
    <source>
        <dbReference type="ARBA" id="ARBA00022475"/>
    </source>
</evidence>
<evidence type="ECO:0000313" key="9">
    <source>
        <dbReference type="EMBL" id="BCK57603.1"/>
    </source>
</evidence>
<evidence type="ECO:0000256" key="6">
    <source>
        <dbReference type="SAM" id="MobiDB-lite"/>
    </source>
</evidence>
<evidence type="ECO:0000256" key="7">
    <source>
        <dbReference type="SAM" id="Phobius"/>
    </source>
</evidence>
<dbReference type="PANTHER" id="PTHR30619:SF7">
    <property type="entry name" value="BETA-LACTAMASE DOMAIN PROTEIN"/>
    <property type="match status" value="1"/>
</dbReference>
<comment type="subcellular location">
    <subcellularLocation>
        <location evidence="1">Cell membrane</location>
        <topology evidence="1">Multi-pass membrane protein</topology>
    </subcellularLocation>
</comment>
<feature type="transmembrane region" description="Helical" evidence="7">
    <location>
        <begin position="332"/>
        <end position="354"/>
    </location>
</feature>
<evidence type="ECO:0000256" key="3">
    <source>
        <dbReference type="ARBA" id="ARBA00022692"/>
    </source>
</evidence>
<evidence type="ECO:0000259" key="8">
    <source>
        <dbReference type="Pfam" id="PF03772"/>
    </source>
</evidence>
<dbReference type="InterPro" id="IPR004477">
    <property type="entry name" value="ComEC_N"/>
</dbReference>
<dbReference type="GO" id="GO:0005886">
    <property type="term" value="C:plasma membrane"/>
    <property type="evidence" value="ECO:0007669"/>
    <property type="project" value="UniProtKB-SubCell"/>
</dbReference>
<keyword evidence="2" id="KW-1003">Cell membrane</keyword>
<feature type="transmembrane region" description="Helical" evidence="7">
    <location>
        <begin position="262"/>
        <end position="279"/>
    </location>
</feature>
<sequence>MVGGWRVGLGLAAGLAVVGAVLIGWVWRSARVRARPARYVTRRRGVVMSVLAAVLAGGGFAVAAAWQEYRVVTHPLGAAAPGTYVTIVATPVDDPKPLTRKAFGGRQWLVRADLIEYRHGEVPVRAGGAVVIIAPDKGWSTVLPGQRVEFRARTDRPWRRDLTVVVLRAQGPPRTVSEAPWYQDVAGEVRARFVAACDRALSDDAAGLLPGLVAGDVSRLPEHVRENFEKTDLAHLTAASGMNVSILFAAVLLAVRLLTLDARLGIALAAAALVMFVILARPSPSVLRAAAMGAIALLAATTGRRKQALPALCATVLGLLAYSPALAVNAGFALSVLATAGLILLAPTWALWLWRHGWPRPLAEAFAVATAAFLVTTPIIAALTGHVGLLAILANVLVEPVVAPITILGTLAAALSCLYQPAATLLLQLTGPPLWWLLTVAEHGAALDISLTVPGGVRTGLTATATVGVLVLVLYRLAHPATRRESDRERGRRSSGAGRDVGPHP</sequence>
<feature type="transmembrane region" description="Helical" evidence="7">
    <location>
        <begin position="459"/>
        <end position="478"/>
    </location>
</feature>
<feature type="transmembrane region" description="Helical" evidence="7">
    <location>
        <begin position="308"/>
        <end position="326"/>
    </location>
</feature>
<feature type="transmembrane region" description="Helical" evidence="7">
    <location>
        <begin position="366"/>
        <end position="393"/>
    </location>
</feature>
<evidence type="ECO:0000256" key="4">
    <source>
        <dbReference type="ARBA" id="ARBA00022989"/>
    </source>
</evidence>
<evidence type="ECO:0000256" key="5">
    <source>
        <dbReference type="ARBA" id="ARBA00023136"/>
    </source>
</evidence>
<dbReference type="InterPro" id="IPR052159">
    <property type="entry name" value="Competence_DNA_uptake"/>
</dbReference>
<dbReference type="NCBIfam" id="TIGR00360">
    <property type="entry name" value="ComEC_N-term"/>
    <property type="match status" value="1"/>
</dbReference>
<dbReference type="Proteomes" id="UP000516173">
    <property type="component" value="Chromosome"/>
</dbReference>
<keyword evidence="5 7" id="KW-0472">Membrane</keyword>
<dbReference type="PANTHER" id="PTHR30619">
    <property type="entry name" value="DNA INTERNALIZATION/COMPETENCE PROTEIN COMEC/REC2"/>
    <property type="match status" value="1"/>
</dbReference>
<feature type="compositionally biased region" description="Low complexity" evidence="6">
    <location>
        <begin position="494"/>
        <end position="505"/>
    </location>
</feature>
<dbReference type="Pfam" id="PF03772">
    <property type="entry name" value="Competence"/>
    <property type="match status" value="1"/>
</dbReference>
<keyword evidence="4 7" id="KW-1133">Transmembrane helix</keyword>
<organism evidence="9 10">
    <name type="scientific">Nocardia wallacei</name>
    <dbReference type="NCBI Taxonomy" id="480035"/>
    <lineage>
        <taxon>Bacteria</taxon>
        <taxon>Bacillati</taxon>
        <taxon>Actinomycetota</taxon>
        <taxon>Actinomycetes</taxon>
        <taxon>Mycobacteriales</taxon>
        <taxon>Nocardiaceae</taxon>
        <taxon>Nocardia</taxon>
    </lineage>
</organism>
<evidence type="ECO:0000256" key="1">
    <source>
        <dbReference type="ARBA" id="ARBA00004651"/>
    </source>
</evidence>
<dbReference type="EMBL" id="AP023396">
    <property type="protein sequence ID" value="BCK57603.1"/>
    <property type="molecule type" value="Genomic_DNA"/>
</dbReference>
<feature type="transmembrane region" description="Helical" evidence="7">
    <location>
        <begin position="405"/>
        <end position="427"/>
    </location>
</feature>
<accession>A0A7G1KTT5</accession>
<feature type="region of interest" description="Disordered" evidence="6">
    <location>
        <begin position="484"/>
        <end position="505"/>
    </location>
</feature>
<keyword evidence="10" id="KW-1185">Reference proteome</keyword>
<dbReference type="AlphaFoldDB" id="A0A7G1KTT5"/>
<protein>
    <recommendedName>
        <fullName evidence="8">ComEC/Rec2-related protein domain-containing protein</fullName>
    </recommendedName>
</protein>
<feature type="domain" description="ComEC/Rec2-related protein" evidence="8">
    <location>
        <begin position="212"/>
        <end position="476"/>
    </location>
</feature>
<gene>
    <name evidence="9" type="ORF">NWFMUON74_53750</name>
</gene>
<feature type="transmembrane region" description="Helical" evidence="7">
    <location>
        <begin position="6"/>
        <end position="26"/>
    </location>
</feature>
<feature type="transmembrane region" description="Helical" evidence="7">
    <location>
        <begin position="434"/>
        <end position="453"/>
    </location>
</feature>
<evidence type="ECO:0000313" key="10">
    <source>
        <dbReference type="Proteomes" id="UP000516173"/>
    </source>
</evidence>
<proteinExistence type="predicted"/>
<reference evidence="9 10" key="1">
    <citation type="submission" date="2020-08" db="EMBL/GenBank/DDBJ databases">
        <title>Genome Sequencing of Nocardia wallacei strain FMUON74 and assembly.</title>
        <authorList>
            <person name="Toyokawa M."/>
            <person name="Uesaka K."/>
        </authorList>
    </citation>
    <scope>NUCLEOTIDE SEQUENCE [LARGE SCALE GENOMIC DNA]</scope>
    <source>
        <strain evidence="9 10">FMUON74</strain>
    </source>
</reference>
<feature type="transmembrane region" description="Helical" evidence="7">
    <location>
        <begin position="233"/>
        <end position="255"/>
    </location>
</feature>
<keyword evidence="3 7" id="KW-0812">Transmembrane</keyword>
<dbReference type="KEGG" id="nwl:NWFMUON74_53750"/>
<name>A0A7G1KTT5_9NOCA</name>
<feature type="transmembrane region" description="Helical" evidence="7">
    <location>
        <begin position="46"/>
        <end position="66"/>
    </location>
</feature>